<name>A0A8J9UCQ3_9NEOP</name>
<reference evidence="2" key="1">
    <citation type="submission" date="2021-12" db="EMBL/GenBank/DDBJ databases">
        <authorList>
            <person name="Martin H S."/>
        </authorList>
    </citation>
    <scope>NUCLEOTIDE SEQUENCE</scope>
</reference>
<evidence type="ECO:0000313" key="3">
    <source>
        <dbReference type="Proteomes" id="UP000838878"/>
    </source>
</evidence>
<keyword evidence="3" id="KW-1185">Reference proteome</keyword>
<dbReference type="AlphaFoldDB" id="A0A8J9UCQ3"/>
<gene>
    <name evidence="2" type="ORF">BINO364_LOCUS3708</name>
</gene>
<feature type="non-terminal residue" evidence="2">
    <location>
        <position position="146"/>
    </location>
</feature>
<organism evidence="2 3">
    <name type="scientific">Brenthis ino</name>
    <name type="common">lesser marbled fritillary</name>
    <dbReference type="NCBI Taxonomy" id="405034"/>
    <lineage>
        <taxon>Eukaryota</taxon>
        <taxon>Metazoa</taxon>
        <taxon>Ecdysozoa</taxon>
        <taxon>Arthropoda</taxon>
        <taxon>Hexapoda</taxon>
        <taxon>Insecta</taxon>
        <taxon>Pterygota</taxon>
        <taxon>Neoptera</taxon>
        <taxon>Endopterygota</taxon>
        <taxon>Lepidoptera</taxon>
        <taxon>Glossata</taxon>
        <taxon>Ditrysia</taxon>
        <taxon>Papilionoidea</taxon>
        <taxon>Nymphalidae</taxon>
        <taxon>Heliconiinae</taxon>
        <taxon>Argynnini</taxon>
        <taxon>Brenthis</taxon>
    </lineage>
</organism>
<feature type="region of interest" description="Disordered" evidence="1">
    <location>
        <begin position="43"/>
        <end position="116"/>
    </location>
</feature>
<sequence>MNAPSGTRTRDCWHKKGDLFWSTTFVVAYRRCGVVSLRGALRSERGAKAPLVSRPRSSVRDVRARGPVALPSLPPPPRPNAAVHTRPPASARERDDRAATETGDMAVSQPRPPDRVDAALEKVAPLRYLKAHEYTSTVTRYHKPLS</sequence>
<proteinExistence type="predicted"/>
<evidence type="ECO:0000256" key="1">
    <source>
        <dbReference type="SAM" id="MobiDB-lite"/>
    </source>
</evidence>
<dbReference type="Proteomes" id="UP000838878">
    <property type="component" value="Chromosome 11"/>
</dbReference>
<protein>
    <submittedName>
        <fullName evidence="2">Uncharacterized protein</fullName>
    </submittedName>
</protein>
<dbReference type="OrthoDB" id="7296307at2759"/>
<accession>A0A8J9UCQ3</accession>
<dbReference type="EMBL" id="OV170231">
    <property type="protein sequence ID" value="CAH0717064.1"/>
    <property type="molecule type" value="Genomic_DNA"/>
</dbReference>
<evidence type="ECO:0000313" key="2">
    <source>
        <dbReference type="EMBL" id="CAH0717064.1"/>
    </source>
</evidence>